<keyword evidence="5" id="KW-0288">FMN</keyword>
<dbReference type="InterPro" id="IPR004136">
    <property type="entry name" value="NMO"/>
</dbReference>
<evidence type="ECO:0000256" key="1">
    <source>
        <dbReference type="ARBA" id="ARBA00001917"/>
    </source>
</evidence>
<comment type="catalytic activity">
    <reaction evidence="10">
        <text>3 propionate 3-nitronate + 3 O2 + H2O = 3 3-oxopropanoate + 2 nitrate + nitrite + H2O2 + 3 H(+)</text>
        <dbReference type="Rhea" id="RHEA:57332"/>
        <dbReference type="ChEBI" id="CHEBI:15377"/>
        <dbReference type="ChEBI" id="CHEBI:15378"/>
        <dbReference type="ChEBI" id="CHEBI:15379"/>
        <dbReference type="ChEBI" id="CHEBI:16240"/>
        <dbReference type="ChEBI" id="CHEBI:16301"/>
        <dbReference type="ChEBI" id="CHEBI:17632"/>
        <dbReference type="ChEBI" id="CHEBI:33190"/>
        <dbReference type="ChEBI" id="CHEBI:136067"/>
    </reaction>
</comment>
<sequence length="369" mass="38551">MNTKRNAARLRLLDRLQLTKPIVQAPMAGVTTPALAAAVSNEGGLGSLGIGAMNVETARKTIRETKALTGKPFNVNVFCHRPAHADAEVERHWTDWLAPRFAQFGATPPQALKEIYVSFVDDAAMLAMLIEERPAVVSFHFGLPSRAAIDALHAAGIVLFSAATNVDEAAQAVAAGVDVLVAQGIEAGGHRGVFDPDGRDPLLGTFALTRLLASEFDVPVVAAGGIMDGAGIAAALALGAEAAQLGTAFVACPESAIDEGYRRTLLGEAARQTTFTTAISGRVARSIVNRFTELGEAPDKPTVPAYPVTYDAGKALHAAAKAHGEFGYGAQWAGQAAALARAMPAAELTRTLQRETEAAVAALRERLSI</sequence>
<keyword evidence="8 12" id="KW-0503">Monooxygenase</keyword>
<comment type="cofactor">
    <cofactor evidence="1">
        <name>FMN</name>
        <dbReference type="ChEBI" id="CHEBI:58210"/>
    </cofactor>
</comment>
<accession>A0A9X1ULR3</accession>
<dbReference type="PANTHER" id="PTHR42747:SF3">
    <property type="entry name" value="NITRONATE MONOOXYGENASE-RELATED"/>
    <property type="match status" value="1"/>
</dbReference>
<comment type="caution">
    <text evidence="12">The sequence shown here is derived from an EMBL/GenBank/DDBJ whole genome shotgun (WGS) entry which is preliminary data.</text>
</comment>
<evidence type="ECO:0000313" key="12">
    <source>
        <dbReference type="EMBL" id="MCG5077712.1"/>
    </source>
</evidence>
<evidence type="ECO:0000256" key="3">
    <source>
        <dbReference type="ARBA" id="ARBA00022575"/>
    </source>
</evidence>
<dbReference type="RefSeq" id="WP_238467605.1">
    <property type="nucleotide sequence ID" value="NZ_JAKLJA010000040.1"/>
</dbReference>
<keyword evidence="3" id="KW-0216">Detoxification</keyword>
<dbReference type="FunFam" id="3.20.20.70:FF:000154">
    <property type="entry name" value="Probable nitronate monooxygenase"/>
    <property type="match status" value="1"/>
</dbReference>
<dbReference type="AlphaFoldDB" id="A0A9X1ULR3"/>
<dbReference type="Proteomes" id="UP001139308">
    <property type="component" value="Unassembled WGS sequence"/>
</dbReference>
<dbReference type="PANTHER" id="PTHR42747">
    <property type="entry name" value="NITRONATE MONOOXYGENASE-RELATED"/>
    <property type="match status" value="1"/>
</dbReference>
<keyword evidence="7" id="KW-0560">Oxidoreductase</keyword>
<protein>
    <recommendedName>
        <fullName evidence="11">Nitronate monooxygenase</fullName>
    </recommendedName>
    <alternativeName>
        <fullName evidence="9">Propionate 3-nitronate monooxygenase</fullName>
    </alternativeName>
</protein>
<evidence type="ECO:0000256" key="11">
    <source>
        <dbReference type="ARBA" id="ARBA00067136"/>
    </source>
</evidence>
<keyword evidence="4" id="KW-0285">Flavoprotein</keyword>
<evidence type="ECO:0000256" key="9">
    <source>
        <dbReference type="ARBA" id="ARBA00031155"/>
    </source>
</evidence>
<evidence type="ECO:0000256" key="8">
    <source>
        <dbReference type="ARBA" id="ARBA00023033"/>
    </source>
</evidence>
<evidence type="ECO:0000256" key="5">
    <source>
        <dbReference type="ARBA" id="ARBA00022643"/>
    </source>
</evidence>
<evidence type="ECO:0000256" key="4">
    <source>
        <dbReference type="ARBA" id="ARBA00022630"/>
    </source>
</evidence>
<evidence type="ECO:0000256" key="6">
    <source>
        <dbReference type="ARBA" id="ARBA00022741"/>
    </source>
</evidence>
<dbReference type="GO" id="GO:0009636">
    <property type="term" value="P:response to toxic substance"/>
    <property type="evidence" value="ECO:0007669"/>
    <property type="project" value="UniProtKB-KW"/>
</dbReference>
<dbReference type="GO" id="GO:0018580">
    <property type="term" value="F:nitronate monooxygenase activity"/>
    <property type="evidence" value="ECO:0007669"/>
    <property type="project" value="InterPro"/>
</dbReference>
<evidence type="ECO:0000256" key="10">
    <source>
        <dbReference type="ARBA" id="ARBA00049401"/>
    </source>
</evidence>
<comment type="similarity">
    <text evidence="2">Belongs to the nitronate monooxygenase family. NMO class I subfamily.</text>
</comment>
<evidence type="ECO:0000256" key="2">
    <source>
        <dbReference type="ARBA" id="ARBA00009881"/>
    </source>
</evidence>
<keyword evidence="6" id="KW-0547">Nucleotide-binding</keyword>
<evidence type="ECO:0000256" key="7">
    <source>
        <dbReference type="ARBA" id="ARBA00023002"/>
    </source>
</evidence>
<dbReference type="EMBL" id="JAKLJA010000040">
    <property type="protein sequence ID" value="MCG5077712.1"/>
    <property type="molecule type" value="Genomic_DNA"/>
</dbReference>
<gene>
    <name evidence="12" type="ORF">L5014_30950</name>
</gene>
<organism evidence="12 13">
    <name type="scientific">Paraburkholderia tagetis</name>
    <dbReference type="NCBI Taxonomy" id="2913261"/>
    <lineage>
        <taxon>Bacteria</taxon>
        <taxon>Pseudomonadati</taxon>
        <taxon>Pseudomonadota</taxon>
        <taxon>Betaproteobacteria</taxon>
        <taxon>Burkholderiales</taxon>
        <taxon>Burkholderiaceae</taxon>
        <taxon>Paraburkholderia</taxon>
    </lineage>
</organism>
<dbReference type="InterPro" id="IPR013785">
    <property type="entry name" value="Aldolase_TIM"/>
</dbReference>
<dbReference type="Pfam" id="PF03060">
    <property type="entry name" value="NMO"/>
    <property type="match status" value="1"/>
</dbReference>
<dbReference type="SUPFAM" id="SSF51412">
    <property type="entry name" value="Inosine monophosphate dehydrogenase (IMPDH)"/>
    <property type="match status" value="1"/>
</dbReference>
<evidence type="ECO:0000313" key="13">
    <source>
        <dbReference type="Proteomes" id="UP001139308"/>
    </source>
</evidence>
<keyword evidence="13" id="KW-1185">Reference proteome</keyword>
<reference evidence="12" key="1">
    <citation type="submission" date="2022-01" db="EMBL/GenBank/DDBJ databases">
        <title>Genome sequence and assembly of Parabukholderia sp. RG36.</title>
        <authorList>
            <person name="Chhetri G."/>
        </authorList>
    </citation>
    <scope>NUCLEOTIDE SEQUENCE</scope>
    <source>
        <strain evidence="12">RG36</strain>
    </source>
</reference>
<dbReference type="GO" id="GO:0000166">
    <property type="term" value="F:nucleotide binding"/>
    <property type="evidence" value="ECO:0007669"/>
    <property type="project" value="UniProtKB-KW"/>
</dbReference>
<dbReference type="Gene3D" id="3.20.20.70">
    <property type="entry name" value="Aldolase class I"/>
    <property type="match status" value="1"/>
</dbReference>
<proteinExistence type="inferred from homology"/>
<name>A0A9X1ULR3_9BURK</name>
<dbReference type="CDD" id="cd04730">
    <property type="entry name" value="NPD_like"/>
    <property type="match status" value="1"/>
</dbReference>